<dbReference type="InterPro" id="IPR002048">
    <property type="entry name" value="EF_hand_dom"/>
</dbReference>
<organism evidence="4 5">
    <name type="scientific">Branchiostoma belcheri</name>
    <name type="common">Amphioxus</name>
    <dbReference type="NCBI Taxonomy" id="7741"/>
    <lineage>
        <taxon>Eukaryota</taxon>
        <taxon>Metazoa</taxon>
        <taxon>Chordata</taxon>
        <taxon>Cephalochordata</taxon>
        <taxon>Leptocardii</taxon>
        <taxon>Amphioxiformes</taxon>
        <taxon>Branchiostomatidae</taxon>
        <taxon>Branchiostoma</taxon>
    </lineage>
</organism>
<dbReference type="GO" id="GO:0005509">
    <property type="term" value="F:calcium ion binding"/>
    <property type="evidence" value="ECO:0007669"/>
    <property type="project" value="InterPro"/>
</dbReference>
<name>A0A6P4YH19_BRABE</name>
<feature type="domain" description="EF-hand" evidence="3">
    <location>
        <begin position="72"/>
        <end position="107"/>
    </location>
</feature>
<dbReference type="PRINTS" id="PR01697">
    <property type="entry name" value="PARVALBUMIN"/>
</dbReference>
<dbReference type="CDD" id="cd00051">
    <property type="entry name" value="EFh"/>
    <property type="match status" value="1"/>
</dbReference>
<dbReference type="InterPro" id="IPR018247">
    <property type="entry name" value="EF_Hand_1_Ca_BS"/>
</dbReference>
<dbReference type="Pfam" id="PF13499">
    <property type="entry name" value="EF-hand_7"/>
    <property type="match status" value="2"/>
</dbReference>
<dbReference type="InterPro" id="IPR011992">
    <property type="entry name" value="EF-hand-dom_pair"/>
</dbReference>
<dbReference type="PANTHER" id="PTHR23050">
    <property type="entry name" value="CALCIUM BINDING PROTEIN"/>
    <property type="match status" value="1"/>
</dbReference>
<evidence type="ECO:0000313" key="4">
    <source>
        <dbReference type="Proteomes" id="UP000515135"/>
    </source>
</evidence>
<dbReference type="PROSITE" id="PS00018">
    <property type="entry name" value="EF_HAND_1"/>
    <property type="match status" value="3"/>
</dbReference>
<dbReference type="RefSeq" id="XP_019616296.1">
    <property type="nucleotide sequence ID" value="XM_019760737.1"/>
</dbReference>
<dbReference type="InterPro" id="IPR050145">
    <property type="entry name" value="Centrin_CML-like"/>
</dbReference>
<keyword evidence="2" id="KW-0106">Calcium</keyword>
<sequence length="143" mass="15419">MAEAVFKKYDVNGDGKMSNAELVGALKELKVTASDDLVKAIIARYDKPPQNGFLELAEFTALVTDLTAITATKREEVLDTFTQFDKDKSGFIETGELKEVMKALGMGEADDATVQAMINIADTNNDGKVSIAEFAKILGHAAE</sequence>
<evidence type="ECO:0000259" key="3">
    <source>
        <dbReference type="PROSITE" id="PS50222"/>
    </source>
</evidence>
<dbReference type="Proteomes" id="UP000515135">
    <property type="component" value="Unplaced"/>
</dbReference>
<dbReference type="SUPFAM" id="SSF47473">
    <property type="entry name" value="EF-hand"/>
    <property type="match status" value="1"/>
</dbReference>
<keyword evidence="1" id="KW-0677">Repeat</keyword>
<dbReference type="GeneID" id="109463867"/>
<accession>A0A6P4YH19</accession>
<gene>
    <name evidence="5" type="primary">LOC109463867</name>
</gene>
<dbReference type="SMART" id="SM00054">
    <property type="entry name" value="EFh"/>
    <property type="match status" value="4"/>
</dbReference>
<dbReference type="OrthoDB" id="26525at2759"/>
<dbReference type="Gene3D" id="1.10.238.10">
    <property type="entry name" value="EF-hand"/>
    <property type="match status" value="2"/>
</dbReference>
<dbReference type="FunFam" id="1.10.238.10:FF:000001">
    <property type="entry name" value="Calmodulin 1"/>
    <property type="match status" value="1"/>
</dbReference>
<evidence type="ECO:0000256" key="2">
    <source>
        <dbReference type="ARBA" id="ARBA00022837"/>
    </source>
</evidence>
<feature type="domain" description="EF-hand" evidence="3">
    <location>
        <begin position="109"/>
        <end position="143"/>
    </location>
</feature>
<feature type="domain" description="EF-hand" evidence="3">
    <location>
        <begin position="1"/>
        <end position="32"/>
    </location>
</feature>
<dbReference type="AlphaFoldDB" id="A0A6P4YH19"/>
<dbReference type="PROSITE" id="PS50222">
    <property type="entry name" value="EF_HAND_2"/>
    <property type="match status" value="3"/>
</dbReference>
<evidence type="ECO:0000256" key="1">
    <source>
        <dbReference type="ARBA" id="ARBA00022737"/>
    </source>
</evidence>
<proteinExistence type="predicted"/>
<keyword evidence="4" id="KW-1185">Reference proteome</keyword>
<evidence type="ECO:0000313" key="5">
    <source>
        <dbReference type="RefSeq" id="XP_019616296.1"/>
    </source>
</evidence>
<protein>
    <submittedName>
        <fullName evidence="5">Probable calcium-binding protein CML10</fullName>
    </submittedName>
</protein>
<dbReference type="KEGG" id="bbel:109463867"/>
<reference evidence="5" key="1">
    <citation type="submission" date="2025-08" db="UniProtKB">
        <authorList>
            <consortium name="RefSeq"/>
        </authorList>
    </citation>
    <scope>IDENTIFICATION</scope>
    <source>
        <tissue evidence="5">Gonad</tissue>
    </source>
</reference>